<keyword evidence="4 6" id="KW-0472">Membrane</keyword>
<dbReference type="InterPro" id="IPR042267">
    <property type="entry name" value="VTC_sf"/>
</dbReference>
<evidence type="ECO:0000256" key="6">
    <source>
        <dbReference type="SAM" id="Phobius"/>
    </source>
</evidence>
<feature type="domain" description="VTC" evidence="7">
    <location>
        <begin position="438"/>
        <end position="583"/>
    </location>
</feature>
<name>A0A9W8G4S0_9FUNG</name>
<feature type="compositionally biased region" description="Low complexity" evidence="5">
    <location>
        <begin position="294"/>
        <end position="309"/>
    </location>
</feature>
<evidence type="ECO:0000256" key="2">
    <source>
        <dbReference type="ARBA" id="ARBA00022692"/>
    </source>
</evidence>
<dbReference type="AlphaFoldDB" id="A0A9W8G4S0"/>
<feature type="region of interest" description="Disordered" evidence="5">
    <location>
        <begin position="279"/>
        <end position="311"/>
    </location>
</feature>
<comment type="caution">
    <text evidence="8">The sequence shown here is derived from an EMBL/GenBank/DDBJ whole genome shotgun (WGS) entry which is preliminary data.</text>
</comment>
<sequence>MAHEGHHHQQHSSATADSFRVSEPVFAEWGYYNVDYQRLTNLPLDALCSCCQQPPKRQQDAAPSSSSSLCALCENMSLTCQRELEKVSAFLHMKGSELEHSIRACEHYVQTMASLELDEQFVGLGQTEEAVGAAMSQVLAMARFRRSNFTAFWRQLDRLQTHCPWHYSELLDRVALSPLFTESSLETQQFFRASQLYSAVQSAYTAASGLQTEGPQHQQLLLSGFPGLRIWRGWIDHACVGKVHNLLSSRLSVESNFSKVKPSSTLISTAVVSGEVDAQLEQRTPPSPPQTHKSLSSSSLSSTASSPSTMRTKSKRVFTAFLDNERSLSKYHLGLNTDAFTRDLVSLTWLAGDGNQNAYISDDKFSGPWFAASHDASMAMLKTQQILPFLHGELNLNKLVPPVLPPPSPLLAHVPPPYLNQQSTAGLNSPDSGNTEYHRTMRREQLRSAQKIQKKIIMEDLKPLVLTTEDRIVYTDTSSPGSVRIVLRRNVNFYYKDKMAGSSLQGLNTAASSECWLASVIKYGTPPTSTDYEDTVGELPFDLIEIYLGEGSMPEWLSQLFFDCALVHPVLDFDVYIHSIAALRMRKVEILPYWMVDYSRGNLCNPSDHSFIDMSATLQPELQQTTPSCPCESTHLLHNPASSGYRSRDINYRGRSNCISSIRTSASVILMIAVIVSVVLSIWPYHQQIANLLVEFSDLVAQWIARLLHLH</sequence>
<evidence type="ECO:0000259" key="7">
    <source>
        <dbReference type="Pfam" id="PF09359"/>
    </source>
</evidence>
<dbReference type="PANTHER" id="PTHR46140">
    <property type="entry name" value="VACUOLAR TRANSPORTER CHAPERONE 1-RELATED"/>
    <property type="match status" value="1"/>
</dbReference>
<evidence type="ECO:0000256" key="4">
    <source>
        <dbReference type="ARBA" id="ARBA00023136"/>
    </source>
</evidence>
<dbReference type="OrthoDB" id="5562722at2759"/>
<evidence type="ECO:0000256" key="3">
    <source>
        <dbReference type="ARBA" id="ARBA00022989"/>
    </source>
</evidence>
<reference evidence="8" key="1">
    <citation type="submission" date="2022-07" db="EMBL/GenBank/DDBJ databases">
        <title>Phylogenomic reconstructions and comparative analyses of Kickxellomycotina fungi.</title>
        <authorList>
            <person name="Reynolds N.K."/>
            <person name="Stajich J.E."/>
            <person name="Barry K."/>
            <person name="Grigoriev I.V."/>
            <person name="Crous P."/>
            <person name="Smith M.E."/>
        </authorList>
    </citation>
    <scope>NUCLEOTIDE SEQUENCE</scope>
    <source>
        <strain evidence="8">NRRL 3115</strain>
    </source>
</reference>
<dbReference type="PANTHER" id="PTHR46140:SF1">
    <property type="entry name" value="VACUOLAR TRANSPORTER CHAPERONE COMPLEX SUBUNIT 4-RELATED"/>
    <property type="match status" value="1"/>
</dbReference>
<dbReference type="GO" id="GO:0012505">
    <property type="term" value="C:endomembrane system"/>
    <property type="evidence" value="ECO:0007669"/>
    <property type="project" value="UniProtKB-SubCell"/>
</dbReference>
<feature type="transmembrane region" description="Helical" evidence="6">
    <location>
        <begin position="665"/>
        <end position="683"/>
    </location>
</feature>
<gene>
    <name evidence="8" type="ORF">GGI25_005312</name>
</gene>
<evidence type="ECO:0000313" key="9">
    <source>
        <dbReference type="Proteomes" id="UP001151518"/>
    </source>
</evidence>
<evidence type="ECO:0000313" key="8">
    <source>
        <dbReference type="EMBL" id="KAJ2671923.1"/>
    </source>
</evidence>
<dbReference type="EMBL" id="JANBTW010000092">
    <property type="protein sequence ID" value="KAJ2671923.1"/>
    <property type="molecule type" value="Genomic_DNA"/>
</dbReference>
<dbReference type="Gene3D" id="3.20.100.30">
    <property type="entry name" value="VTC, catalytic tunnel domain"/>
    <property type="match status" value="1"/>
</dbReference>
<keyword evidence="3 6" id="KW-1133">Transmembrane helix</keyword>
<organism evidence="8 9">
    <name type="scientific">Coemansia spiralis</name>
    <dbReference type="NCBI Taxonomy" id="417178"/>
    <lineage>
        <taxon>Eukaryota</taxon>
        <taxon>Fungi</taxon>
        <taxon>Fungi incertae sedis</taxon>
        <taxon>Zoopagomycota</taxon>
        <taxon>Kickxellomycotina</taxon>
        <taxon>Kickxellomycetes</taxon>
        <taxon>Kickxellales</taxon>
        <taxon>Kickxellaceae</taxon>
        <taxon>Coemansia</taxon>
    </lineage>
</organism>
<dbReference type="Pfam" id="PF09359">
    <property type="entry name" value="VTC"/>
    <property type="match status" value="1"/>
</dbReference>
<dbReference type="InterPro" id="IPR051572">
    <property type="entry name" value="VTC_Complex_Subunit"/>
</dbReference>
<protein>
    <recommendedName>
        <fullName evidence="7">VTC domain-containing protein</fullName>
    </recommendedName>
</protein>
<accession>A0A9W8G4S0</accession>
<evidence type="ECO:0000256" key="5">
    <source>
        <dbReference type="SAM" id="MobiDB-lite"/>
    </source>
</evidence>
<dbReference type="Proteomes" id="UP001151518">
    <property type="component" value="Unassembled WGS sequence"/>
</dbReference>
<dbReference type="InterPro" id="IPR018966">
    <property type="entry name" value="VTC_domain"/>
</dbReference>
<proteinExistence type="predicted"/>
<keyword evidence="2 6" id="KW-0812">Transmembrane</keyword>
<comment type="subcellular location">
    <subcellularLocation>
        <location evidence="1">Endomembrane system</location>
        <topology evidence="1">Multi-pass membrane protein</topology>
    </subcellularLocation>
</comment>
<dbReference type="GO" id="GO:0006799">
    <property type="term" value="P:polyphosphate biosynthetic process"/>
    <property type="evidence" value="ECO:0007669"/>
    <property type="project" value="UniProtKB-ARBA"/>
</dbReference>
<evidence type="ECO:0000256" key="1">
    <source>
        <dbReference type="ARBA" id="ARBA00004127"/>
    </source>
</evidence>